<dbReference type="EMBL" id="PGCK01000009">
    <property type="protein sequence ID" value="MCD1295484.1"/>
    <property type="molecule type" value="Genomic_DNA"/>
</dbReference>
<proteinExistence type="predicted"/>
<name>A0AAP2W7R4_9EURY</name>
<reference evidence="1 2" key="1">
    <citation type="submission" date="2017-11" db="EMBL/GenBank/DDBJ databases">
        <title>Isolation and Characterization of Family Methanocellaceae Species from Potential Methane Hydrate Area Offshore Southwestern Taiwan.</title>
        <authorList>
            <person name="Zhang W.-L."/>
            <person name="Chen W.-C."/>
            <person name="Lai M.-C."/>
            <person name="Chen S.-C."/>
        </authorList>
    </citation>
    <scope>NUCLEOTIDE SEQUENCE [LARGE SCALE GENOMIC DNA]</scope>
    <source>
        <strain evidence="1 2">CWC-04</strain>
    </source>
</reference>
<keyword evidence="2" id="KW-1185">Reference proteome</keyword>
<gene>
    <name evidence="1" type="ORF">CUJ83_10785</name>
</gene>
<dbReference type="Proteomes" id="UP001320159">
    <property type="component" value="Unassembled WGS sequence"/>
</dbReference>
<comment type="caution">
    <text evidence="1">The sequence shown here is derived from an EMBL/GenBank/DDBJ whole genome shotgun (WGS) entry which is preliminary data.</text>
</comment>
<sequence>MNIDQLEKELMEMARQRNSSLHRIRPSEIEIGEWVRWKCQFGCKGYGKHLNCPPYVPGPSETKKLLKEYETAYIVRFPGIPGMEDLDPDTIPVNWHSFLKDLIVWIHETMYDLEQHAFYQGYYKALAFGAYPCIFCEDCIPEETKGIIDVSLKRECRHMEKVRTSMEAVGIDVFATVHKMGLPLEVVPCKGNEYGKIMHPNINSYGLLLVC</sequence>
<dbReference type="RefSeq" id="WP_230742339.1">
    <property type="nucleotide sequence ID" value="NZ_PGCK01000009.1"/>
</dbReference>
<protein>
    <submittedName>
        <fullName evidence="1">Metal-binding protein</fullName>
    </submittedName>
</protein>
<dbReference type="InterPro" id="IPR019271">
    <property type="entry name" value="DUF2284_metal-binding"/>
</dbReference>
<organism evidence="1 2">
    <name type="scientific">Methanooceanicella nereidis</name>
    <dbReference type="NCBI Taxonomy" id="2052831"/>
    <lineage>
        <taxon>Archaea</taxon>
        <taxon>Methanobacteriati</taxon>
        <taxon>Methanobacteriota</taxon>
        <taxon>Stenosarchaea group</taxon>
        <taxon>Methanomicrobia</taxon>
        <taxon>Methanocellales</taxon>
        <taxon>Methanocellaceae</taxon>
        <taxon>Methanooceanicella</taxon>
    </lineage>
</organism>
<dbReference type="AlphaFoldDB" id="A0AAP2W7R4"/>
<accession>A0AAP2W7R4</accession>
<dbReference type="Pfam" id="PF10050">
    <property type="entry name" value="DUF2284"/>
    <property type="match status" value="1"/>
</dbReference>
<evidence type="ECO:0000313" key="2">
    <source>
        <dbReference type="Proteomes" id="UP001320159"/>
    </source>
</evidence>
<evidence type="ECO:0000313" key="1">
    <source>
        <dbReference type="EMBL" id="MCD1295484.1"/>
    </source>
</evidence>